<organism evidence="2 3">
    <name type="scientific">Nesidiocoris tenuis</name>
    <dbReference type="NCBI Taxonomy" id="355587"/>
    <lineage>
        <taxon>Eukaryota</taxon>
        <taxon>Metazoa</taxon>
        <taxon>Ecdysozoa</taxon>
        <taxon>Arthropoda</taxon>
        <taxon>Hexapoda</taxon>
        <taxon>Insecta</taxon>
        <taxon>Pterygota</taxon>
        <taxon>Neoptera</taxon>
        <taxon>Paraneoptera</taxon>
        <taxon>Hemiptera</taxon>
        <taxon>Heteroptera</taxon>
        <taxon>Panheteroptera</taxon>
        <taxon>Cimicomorpha</taxon>
        <taxon>Miridae</taxon>
        <taxon>Dicyphina</taxon>
        <taxon>Nesidiocoris</taxon>
    </lineage>
</organism>
<evidence type="ECO:0000313" key="3">
    <source>
        <dbReference type="Proteomes" id="UP000479000"/>
    </source>
</evidence>
<protein>
    <submittedName>
        <fullName evidence="2">Uncharacterized protein</fullName>
    </submittedName>
</protein>
<feature type="signal peptide" evidence="1">
    <location>
        <begin position="1"/>
        <end position="22"/>
    </location>
</feature>
<evidence type="ECO:0000313" key="2">
    <source>
        <dbReference type="EMBL" id="CAA9998921.1"/>
    </source>
</evidence>
<feature type="non-terminal residue" evidence="2">
    <location>
        <position position="115"/>
    </location>
</feature>
<reference evidence="2 3" key="1">
    <citation type="submission" date="2020-02" db="EMBL/GenBank/DDBJ databases">
        <authorList>
            <person name="Ferguson B K."/>
        </authorList>
    </citation>
    <scope>NUCLEOTIDE SEQUENCE [LARGE SCALE GENOMIC DNA]</scope>
</reference>
<dbReference type="AlphaFoldDB" id="A0A6H5G7W4"/>
<dbReference type="Proteomes" id="UP000479000">
    <property type="component" value="Unassembled WGS sequence"/>
</dbReference>
<name>A0A6H5G7W4_9HEMI</name>
<sequence length="115" mass="12269">MVWNVRAATVILVIYLAAQTSGFGWQFLDEDDSGSSESSSNSTETDDCLGTILSLIGFSNCGGRTTTTKKPLTGTTTTTTMKPVTIKCSNETCPSNCRTDPAIIHGFCCNCKLPM</sequence>
<dbReference type="EMBL" id="CADCXU010007695">
    <property type="protein sequence ID" value="CAA9998921.1"/>
    <property type="molecule type" value="Genomic_DNA"/>
</dbReference>
<proteinExistence type="predicted"/>
<accession>A0A6H5G7W4</accession>
<keyword evidence="3" id="KW-1185">Reference proteome</keyword>
<keyword evidence="1" id="KW-0732">Signal</keyword>
<gene>
    <name evidence="2" type="ORF">NTEN_LOCUS5204</name>
</gene>
<evidence type="ECO:0000256" key="1">
    <source>
        <dbReference type="SAM" id="SignalP"/>
    </source>
</evidence>
<feature type="chain" id="PRO_5026224867" evidence="1">
    <location>
        <begin position="23"/>
        <end position="115"/>
    </location>
</feature>